<dbReference type="Gene3D" id="1.10.405.10">
    <property type="entry name" value="Guanine Nucleotide Dissociation Inhibitor, domain 1"/>
    <property type="match status" value="1"/>
</dbReference>
<dbReference type="Pfam" id="PF00996">
    <property type="entry name" value="GDI"/>
    <property type="match status" value="1"/>
</dbReference>
<dbReference type="Proteomes" id="UP000250043">
    <property type="component" value="Unassembled WGS sequence"/>
</dbReference>
<accession>A0A8E2DKQ2</accession>
<dbReference type="PRINTS" id="PR00891">
    <property type="entry name" value="RABGDIREP"/>
</dbReference>
<comment type="similarity">
    <text evidence="1">Belongs to the Rab GDI family.</text>
</comment>
<dbReference type="InterPro" id="IPR018203">
    <property type="entry name" value="GDP_dissociation_inhibitor"/>
</dbReference>
<dbReference type="EMBL" id="KV722548">
    <property type="protein sequence ID" value="OCH86038.1"/>
    <property type="molecule type" value="Genomic_DNA"/>
</dbReference>
<dbReference type="PANTHER" id="PTHR11787:SF4">
    <property type="entry name" value="CHM, RAB ESCORT PROTEIN 1"/>
    <property type="match status" value="1"/>
</dbReference>
<dbReference type="GO" id="GO:0005829">
    <property type="term" value="C:cytosol"/>
    <property type="evidence" value="ECO:0007669"/>
    <property type="project" value="TreeGrafter"/>
</dbReference>
<keyword evidence="3" id="KW-1185">Reference proteome</keyword>
<evidence type="ECO:0000256" key="1">
    <source>
        <dbReference type="ARBA" id="ARBA00005593"/>
    </source>
</evidence>
<dbReference type="Gene3D" id="3.30.519.10">
    <property type="entry name" value="Guanine Nucleotide Dissociation Inhibitor, domain 2"/>
    <property type="match status" value="1"/>
</dbReference>
<evidence type="ECO:0000313" key="3">
    <source>
        <dbReference type="Proteomes" id="UP000250043"/>
    </source>
</evidence>
<sequence length="557" mass="59952">MDVDAVVFGTGLSESVTAAALSKAGFSIAHIDANTYYGGDDTSLTLDELVQWADQRASAPRDNQSTYISAQRKKYTSISRSSELVPQSRQYSLSLAPTIIPSIGPLIDSLVASGVSRYGGFKLMERLGMFDRPGVVRSVPSSKEDVFKSKELSLVDKRRLMRFLVFAAGEFESATELKGKENVPFFNFLRDVFSLDERTARSVAYGLAFCVSAQDPTLSALQRLRRYSKSVGRYGPSAFLVGHYGGIGEVAQGFCRTSAVSGGTYVLGRRLLSVSSLKSEDNSPSGRKYVIELEDFPDQLACDLIISSPDYISTELFAHASAVMTSTPSLLGTPSEPYPVARCIAIIDRPIRFCAEASATRAAANADAPSGEQVLPEKIATGEVDTAFLVFSPSSVPSGSTTAAVHMLVTGEGSMSAPSGKWIVYISRPLLGDDEYSSSAEELMRPYLDATLSLTTSASDVAGASPAQPLFTLFYIQQLPPSPASTDATSTTLVTPPATSLISELADAATEQAEKIFWRAAELLNASRKSEDAKKVEVESFWPPLDVIEDEPNLEEW</sequence>
<dbReference type="AlphaFoldDB" id="A0A8E2DKQ2"/>
<dbReference type="OrthoDB" id="9446342at2759"/>
<dbReference type="Gene3D" id="3.50.50.60">
    <property type="entry name" value="FAD/NAD(P)-binding domain"/>
    <property type="match status" value="1"/>
</dbReference>
<dbReference type="GO" id="GO:0005092">
    <property type="term" value="F:GDP-dissociation inhibitor activity"/>
    <property type="evidence" value="ECO:0007669"/>
    <property type="project" value="InterPro"/>
</dbReference>
<dbReference type="GO" id="GO:0007264">
    <property type="term" value="P:small GTPase-mediated signal transduction"/>
    <property type="evidence" value="ECO:0007669"/>
    <property type="project" value="InterPro"/>
</dbReference>
<name>A0A8E2DKQ2_9APHY</name>
<dbReference type="SUPFAM" id="SSF51905">
    <property type="entry name" value="FAD/NAD(P)-binding domain"/>
    <property type="match status" value="1"/>
</dbReference>
<dbReference type="InterPro" id="IPR036188">
    <property type="entry name" value="FAD/NAD-bd_sf"/>
</dbReference>
<dbReference type="GO" id="GO:0005634">
    <property type="term" value="C:nucleus"/>
    <property type="evidence" value="ECO:0007669"/>
    <property type="project" value="TreeGrafter"/>
</dbReference>
<dbReference type="PANTHER" id="PTHR11787">
    <property type="entry name" value="RAB GDP-DISSOCIATION INHIBITOR"/>
    <property type="match status" value="1"/>
</dbReference>
<proteinExistence type="inferred from homology"/>
<reference evidence="2 3" key="1">
    <citation type="submission" date="2016-07" db="EMBL/GenBank/DDBJ databases">
        <title>Draft genome of the white-rot fungus Obba rivulosa 3A-2.</title>
        <authorList>
            <consortium name="DOE Joint Genome Institute"/>
            <person name="Miettinen O."/>
            <person name="Riley R."/>
            <person name="Acob R."/>
            <person name="Barry K."/>
            <person name="Cullen D."/>
            <person name="De Vries R."/>
            <person name="Hainaut M."/>
            <person name="Hatakka A."/>
            <person name="Henrissat B."/>
            <person name="Hilden K."/>
            <person name="Kuo R."/>
            <person name="Labutti K."/>
            <person name="Lipzen A."/>
            <person name="Makela M.R."/>
            <person name="Sandor L."/>
            <person name="Spatafora J.W."/>
            <person name="Grigoriev I.V."/>
            <person name="Hibbett D.S."/>
        </authorList>
    </citation>
    <scope>NUCLEOTIDE SEQUENCE [LARGE SCALE GENOMIC DNA]</scope>
    <source>
        <strain evidence="2 3">3A-2</strain>
    </source>
</reference>
<gene>
    <name evidence="2" type="ORF">OBBRIDRAFT_783928</name>
</gene>
<evidence type="ECO:0000313" key="2">
    <source>
        <dbReference type="EMBL" id="OCH86038.1"/>
    </source>
</evidence>
<dbReference type="GO" id="GO:0005968">
    <property type="term" value="C:Rab-protein geranylgeranyltransferase complex"/>
    <property type="evidence" value="ECO:0007669"/>
    <property type="project" value="TreeGrafter"/>
</dbReference>
<protein>
    <submittedName>
        <fullName evidence="2">FAD/NAD(P)-binding domain-containing protein</fullName>
    </submittedName>
</protein>
<organism evidence="2 3">
    <name type="scientific">Obba rivulosa</name>
    <dbReference type="NCBI Taxonomy" id="1052685"/>
    <lineage>
        <taxon>Eukaryota</taxon>
        <taxon>Fungi</taxon>
        <taxon>Dikarya</taxon>
        <taxon>Basidiomycota</taxon>
        <taxon>Agaricomycotina</taxon>
        <taxon>Agaricomycetes</taxon>
        <taxon>Polyporales</taxon>
        <taxon>Gelatoporiaceae</taxon>
        <taxon>Obba</taxon>
    </lineage>
</organism>
<dbReference type="GO" id="GO:0016192">
    <property type="term" value="P:vesicle-mediated transport"/>
    <property type="evidence" value="ECO:0007669"/>
    <property type="project" value="TreeGrafter"/>
</dbReference>